<dbReference type="PANTHER" id="PTHR30502:SF0">
    <property type="entry name" value="PHOSPHOENOLPYRUVATE CARBOXYLASE FAMILY PROTEIN"/>
    <property type="match status" value="1"/>
</dbReference>
<dbReference type="Pfam" id="PF03328">
    <property type="entry name" value="HpcH_HpaI"/>
    <property type="match status" value="1"/>
</dbReference>
<sequence>MKKRSQLADQIRSAKPIVGPWMSIPHPIVAEALAQTGVDFLLLDGEHAPVPPYVLGTLLPSVELYELPVIYRVCANRTELIKAALDHGVAGVMVPMISSPGEAESAVAAAKYAPLGKRGVGAWRASNYYVDEAAYMATANTLTSIILQIETKEAMQALDEIAAVPGVDALYVGPADLAMSMGLKHGADGALHPAFLDACARVADAARKNGIAAGIDVASLEYVRAYRDMGFSILTYGADFNFILSGGREAQRSLKAMLV</sequence>
<keyword evidence="2" id="KW-0479">Metal-binding</keyword>
<keyword evidence="3" id="KW-0456">Lyase</keyword>
<evidence type="ECO:0000313" key="5">
    <source>
        <dbReference type="EMBL" id="SAL37379.1"/>
    </source>
</evidence>
<dbReference type="AlphaFoldDB" id="A0A158H0J5"/>
<dbReference type="GO" id="GO:0005737">
    <property type="term" value="C:cytoplasm"/>
    <property type="evidence" value="ECO:0007669"/>
    <property type="project" value="TreeGrafter"/>
</dbReference>
<dbReference type="OrthoDB" id="86160at2"/>
<dbReference type="PANTHER" id="PTHR30502">
    <property type="entry name" value="2-KETO-3-DEOXY-L-RHAMNONATE ALDOLASE"/>
    <property type="match status" value="1"/>
</dbReference>
<evidence type="ECO:0000256" key="2">
    <source>
        <dbReference type="ARBA" id="ARBA00022723"/>
    </source>
</evidence>
<proteinExistence type="inferred from homology"/>
<accession>A0A158H0J5</accession>
<dbReference type="InterPro" id="IPR015813">
    <property type="entry name" value="Pyrv/PenolPyrv_kinase-like_dom"/>
</dbReference>
<evidence type="ECO:0000256" key="1">
    <source>
        <dbReference type="ARBA" id="ARBA00005568"/>
    </source>
</evidence>
<dbReference type="InterPro" id="IPR050251">
    <property type="entry name" value="HpcH-HpaI_aldolase"/>
</dbReference>
<protein>
    <submittedName>
        <fullName evidence="5">2-dehydro-3-deoxyglucarate aldolase</fullName>
    </submittedName>
</protein>
<dbReference type="InterPro" id="IPR040442">
    <property type="entry name" value="Pyrv_kinase-like_dom_sf"/>
</dbReference>
<dbReference type="GO" id="GO:0016832">
    <property type="term" value="F:aldehyde-lyase activity"/>
    <property type="evidence" value="ECO:0007669"/>
    <property type="project" value="TreeGrafter"/>
</dbReference>
<gene>
    <name evidence="5" type="ORF">AWB69_03636</name>
</gene>
<dbReference type="GO" id="GO:0046872">
    <property type="term" value="F:metal ion binding"/>
    <property type="evidence" value="ECO:0007669"/>
    <property type="project" value="UniProtKB-KW"/>
</dbReference>
<dbReference type="InterPro" id="IPR005000">
    <property type="entry name" value="Aldolase/citrate-lyase_domain"/>
</dbReference>
<dbReference type="EMBL" id="FCOK02000022">
    <property type="protein sequence ID" value="SAL37379.1"/>
    <property type="molecule type" value="Genomic_DNA"/>
</dbReference>
<dbReference type="Gene3D" id="3.20.20.60">
    <property type="entry name" value="Phosphoenolpyruvate-binding domains"/>
    <property type="match status" value="1"/>
</dbReference>
<dbReference type="Proteomes" id="UP000054683">
    <property type="component" value="Unassembled WGS sequence"/>
</dbReference>
<evidence type="ECO:0000256" key="3">
    <source>
        <dbReference type="ARBA" id="ARBA00023239"/>
    </source>
</evidence>
<feature type="domain" description="HpcH/HpaI aldolase/citrate lyase" evidence="4">
    <location>
        <begin position="21"/>
        <end position="240"/>
    </location>
</feature>
<reference evidence="5 6" key="1">
    <citation type="submission" date="2016-01" db="EMBL/GenBank/DDBJ databases">
        <authorList>
            <person name="Oliw E.H."/>
        </authorList>
    </citation>
    <scope>NUCLEOTIDE SEQUENCE [LARGE SCALE GENOMIC DNA]</scope>
    <source>
        <strain evidence="5">LMG 27134</strain>
    </source>
</reference>
<dbReference type="SUPFAM" id="SSF51621">
    <property type="entry name" value="Phosphoenolpyruvate/pyruvate domain"/>
    <property type="match status" value="1"/>
</dbReference>
<dbReference type="RefSeq" id="WP_062086999.1">
    <property type="nucleotide sequence ID" value="NZ_FCOK02000022.1"/>
</dbReference>
<organism evidence="5 6">
    <name type="scientific">Caballeronia udeis</name>
    <dbReference type="NCBI Taxonomy" id="1232866"/>
    <lineage>
        <taxon>Bacteria</taxon>
        <taxon>Pseudomonadati</taxon>
        <taxon>Pseudomonadota</taxon>
        <taxon>Betaproteobacteria</taxon>
        <taxon>Burkholderiales</taxon>
        <taxon>Burkholderiaceae</taxon>
        <taxon>Caballeronia</taxon>
    </lineage>
</organism>
<evidence type="ECO:0000313" key="6">
    <source>
        <dbReference type="Proteomes" id="UP000054683"/>
    </source>
</evidence>
<name>A0A158H0J5_9BURK</name>
<evidence type="ECO:0000259" key="4">
    <source>
        <dbReference type="Pfam" id="PF03328"/>
    </source>
</evidence>
<comment type="similarity">
    <text evidence="1">Belongs to the HpcH/HpaI aldolase family.</text>
</comment>